<dbReference type="SUPFAM" id="SSF48403">
    <property type="entry name" value="Ankyrin repeat"/>
    <property type="match status" value="1"/>
</dbReference>
<proteinExistence type="predicted"/>
<evidence type="ECO:0000313" key="4">
    <source>
        <dbReference type="EMBL" id="TWR93277.1"/>
    </source>
</evidence>
<dbReference type="PROSITE" id="PS50088">
    <property type="entry name" value="ANK_REPEAT"/>
    <property type="match status" value="1"/>
</dbReference>
<dbReference type="PANTHER" id="PTHR24173:SF74">
    <property type="entry name" value="ANKYRIN REPEAT DOMAIN-CONTAINING PROTEIN 16"/>
    <property type="match status" value="1"/>
</dbReference>
<evidence type="ECO:0000256" key="1">
    <source>
        <dbReference type="ARBA" id="ARBA00022737"/>
    </source>
</evidence>
<feature type="repeat" description="ANK" evidence="3">
    <location>
        <begin position="215"/>
        <end position="237"/>
    </location>
</feature>
<protein>
    <submittedName>
        <fullName evidence="4">Ankyrin repeat domain-containing protein</fullName>
    </submittedName>
</protein>
<dbReference type="Pfam" id="PF00023">
    <property type="entry name" value="Ank"/>
    <property type="match status" value="1"/>
</dbReference>
<dbReference type="InterPro" id="IPR002110">
    <property type="entry name" value="Ankyrin_rpt"/>
</dbReference>
<accession>A0ABY3GPP0</accession>
<gene>
    <name evidence="4" type="ORF">FJD38_06610</name>
</gene>
<organism evidence="4 5">
    <name type="scientific">Pseudomonas saxonica</name>
    <dbReference type="NCBI Taxonomy" id="2600598"/>
    <lineage>
        <taxon>Bacteria</taxon>
        <taxon>Pseudomonadati</taxon>
        <taxon>Pseudomonadota</taxon>
        <taxon>Gammaproteobacteria</taxon>
        <taxon>Pseudomonadales</taxon>
        <taxon>Pseudomonadaceae</taxon>
        <taxon>Pseudomonas</taxon>
    </lineage>
</organism>
<dbReference type="InterPro" id="IPR036770">
    <property type="entry name" value="Ankyrin_rpt-contain_sf"/>
</dbReference>
<dbReference type="Proteomes" id="UP000318428">
    <property type="component" value="Unassembled WGS sequence"/>
</dbReference>
<dbReference type="PANTHER" id="PTHR24173">
    <property type="entry name" value="ANKYRIN REPEAT CONTAINING"/>
    <property type="match status" value="1"/>
</dbReference>
<reference evidence="4 5" key="1">
    <citation type="submission" date="2019-06" db="EMBL/GenBank/DDBJ databases">
        <title>Pseudomonas bimorpha sp. nov. isolated from bovine raw milk and skim milk concentrate.</title>
        <authorList>
            <person name="Hofmann K."/>
            <person name="Huptas C."/>
            <person name="Doll E."/>
            <person name="Scherer S."/>
            <person name="Wenning M."/>
        </authorList>
    </citation>
    <scope>NUCLEOTIDE SEQUENCE [LARGE SCALE GENOMIC DNA]</scope>
    <source>
        <strain evidence="4 5">DSM 108989</strain>
    </source>
</reference>
<keyword evidence="1" id="KW-0677">Repeat</keyword>
<dbReference type="PROSITE" id="PS50297">
    <property type="entry name" value="ANK_REP_REGION"/>
    <property type="match status" value="1"/>
</dbReference>
<comment type="caution">
    <text evidence="4">The sequence shown here is derived from an EMBL/GenBank/DDBJ whole genome shotgun (WGS) entry which is preliminary data.</text>
</comment>
<dbReference type="Pfam" id="PF12796">
    <property type="entry name" value="Ank_2"/>
    <property type="match status" value="1"/>
</dbReference>
<sequence length="380" mass="43775">MPTGKWKPRVMNARYSSIVKVPKAPVPFLAIDVGRIDESEHVWYERVSQFVRHWAFDHPDQKPATLWSLETLSELFEGGYGIYIATSTKLPEDFMIRLGRYLRQELGQVIRSAKGADLRGEDDWQPLFHFEDDNVWTPRDFENWPARDLTPIERPSTDDDNQRAYNFRSEPYVLSEQQLNTRQFKEALSSGDVGDLDRYIREHSAILGSSEAFEKGNTPLHLAAEAGEVEACRVLFSYVSSDIRNHSGQTPLIQLCMSRRFKPHAGVVELFASTINYIDQYSMTALMHAADGQMIKTRIGNLRLVKLLVNQNADLQMLDAKGRTALGRATARNLTGKPDANIEVIEWLRTKTYEQSVDRYFRTHYDHYFDEKGLLNIRKR</sequence>
<evidence type="ECO:0000256" key="3">
    <source>
        <dbReference type="PROSITE-ProRule" id="PRU00023"/>
    </source>
</evidence>
<keyword evidence="5" id="KW-1185">Reference proteome</keyword>
<dbReference type="EMBL" id="VFIO01000001">
    <property type="protein sequence ID" value="TWR93277.1"/>
    <property type="molecule type" value="Genomic_DNA"/>
</dbReference>
<dbReference type="Gene3D" id="1.25.40.20">
    <property type="entry name" value="Ankyrin repeat-containing domain"/>
    <property type="match status" value="1"/>
</dbReference>
<dbReference type="SMART" id="SM00248">
    <property type="entry name" value="ANK"/>
    <property type="match status" value="3"/>
</dbReference>
<evidence type="ECO:0000256" key="2">
    <source>
        <dbReference type="ARBA" id="ARBA00023043"/>
    </source>
</evidence>
<evidence type="ECO:0000313" key="5">
    <source>
        <dbReference type="Proteomes" id="UP000318428"/>
    </source>
</evidence>
<name>A0ABY3GPP0_9PSED</name>
<keyword evidence="2 3" id="KW-0040">ANK repeat</keyword>
<dbReference type="PRINTS" id="PR01415">
    <property type="entry name" value="ANKYRIN"/>
</dbReference>